<dbReference type="InterPro" id="IPR036390">
    <property type="entry name" value="WH_DNA-bd_sf"/>
</dbReference>
<evidence type="ECO:0000313" key="5">
    <source>
        <dbReference type="EMBL" id="CZE47801.1"/>
    </source>
</evidence>
<proteinExistence type="predicted"/>
<sequence>MLKDADRVFLEEKFLSKFDFSGEDREKVIKNCKNKFMKKDEILYQDNEGYYGYIIIKNGILRAYVTSNTLKEITIFRVKSGEECILSSNYTTTSFGKELNFQIEECCEFLFIPMQIYQELKEKYPSVTNHTLKLISKKFSSVIEVIEQALFLPLSDRIRIFLEQNCKNKTIKITHEQLANHLGSAREAISRTLKDMEKSGEIERKRGFITILSSDFKRN</sequence>
<dbReference type="PROSITE" id="PS51063">
    <property type="entry name" value="HTH_CRP_2"/>
    <property type="match status" value="1"/>
</dbReference>
<dbReference type="SUPFAM" id="SSF51206">
    <property type="entry name" value="cAMP-binding domain-like"/>
    <property type="match status" value="1"/>
</dbReference>
<dbReference type="AlphaFoldDB" id="A0A128EGW0"/>
<dbReference type="SUPFAM" id="SSF46785">
    <property type="entry name" value="Winged helix' DNA-binding domain"/>
    <property type="match status" value="1"/>
</dbReference>
<dbReference type="PRINTS" id="PR00034">
    <property type="entry name" value="HTHCRP"/>
</dbReference>
<dbReference type="Gene3D" id="1.10.10.10">
    <property type="entry name" value="Winged helix-like DNA-binding domain superfamily/Winged helix DNA-binding domain"/>
    <property type="match status" value="1"/>
</dbReference>
<name>A0A128EGW0_9BACT</name>
<keyword evidence="1" id="KW-0805">Transcription regulation</keyword>
<keyword evidence="2" id="KW-0238">DNA-binding</keyword>
<dbReference type="OrthoDB" id="9776746at2"/>
<evidence type="ECO:0000256" key="2">
    <source>
        <dbReference type="ARBA" id="ARBA00023125"/>
    </source>
</evidence>
<evidence type="ECO:0000259" key="4">
    <source>
        <dbReference type="PROSITE" id="PS51063"/>
    </source>
</evidence>
<dbReference type="SMART" id="SM00419">
    <property type="entry name" value="HTH_CRP"/>
    <property type="match status" value="1"/>
</dbReference>
<dbReference type="Proteomes" id="UP000069632">
    <property type="component" value="Unassembled WGS sequence"/>
</dbReference>
<gene>
    <name evidence="5" type="ORF">ERS672216_01071</name>
</gene>
<dbReference type="InterPro" id="IPR012318">
    <property type="entry name" value="HTH_CRP"/>
</dbReference>
<protein>
    <submittedName>
        <fullName evidence="5">Crp/Fnr family transcriptional regulator</fullName>
    </submittedName>
</protein>
<dbReference type="Gene3D" id="2.60.120.10">
    <property type="entry name" value="Jelly Rolls"/>
    <property type="match status" value="1"/>
</dbReference>
<dbReference type="GO" id="GO:0003677">
    <property type="term" value="F:DNA binding"/>
    <property type="evidence" value="ECO:0007669"/>
    <property type="project" value="UniProtKB-KW"/>
</dbReference>
<evidence type="ECO:0000256" key="1">
    <source>
        <dbReference type="ARBA" id="ARBA00023015"/>
    </source>
</evidence>
<dbReference type="GO" id="GO:0006355">
    <property type="term" value="P:regulation of DNA-templated transcription"/>
    <property type="evidence" value="ECO:0007669"/>
    <property type="project" value="InterPro"/>
</dbReference>
<dbReference type="InterPro" id="IPR036388">
    <property type="entry name" value="WH-like_DNA-bd_sf"/>
</dbReference>
<feature type="domain" description="HTH crp-type" evidence="4">
    <location>
        <begin position="152"/>
        <end position="215"/>
    </location>
</feature>
<keyword evidence="6" id="KW-1185">Reference proteome</keyword>
<accession>A0A128EGW0</accession>
<dbReference type="EMBL" id="FIZP01000004">
    <property type="protein sequence ID" value="CZE47801.1"/>
    <property type="molecule type" value="Genomic_DNA"/>
</dbReference>
<keyword evidence="3" id="KW-0804">Transcription</keyword>
<dbReference type="InterPro" id="IPR018490">
    <property type="entry name" value="cNMP-bd_dom_sf"/>
</dbReference>
<evidence type="ECO:0000256" key="3">
    <source>
        <dbReference type="ARBA" id="ARBA00023163"/>
    </source>
</evidence>
<reference evidence="5 6" key="1">
    <citation type="submission" date="2016-02" db="EMBL/GenBank/DDBJ databases">
        <authorList>
            <consortium name="Pathogen Informatics"/>
        </authorList>
    </citation>
    <scope>NUCLEOTIDE SEQUENCE [LARGE SCALE GENOMIC DNA]</scope>
    <source>
        <strain evidence="5 6">RC20</strain>
    </source>
</reference>
<evidence type="ECO:0000313" key="6">
    <source>
        <dbReference type="Proteomes" id="UP000069632"/>
    </source>
</evidence>
<dbReference type="InterPro" id="IPR014710">
    <property type="entry name" value="RmlC-like_jellyroll"/>
</dbReference>
<dbReference type="Pfam" id="PF13545">
    <property type="entry name" value="HTH_Crp_2"/>
    <property type="match status" value="1"/>
</dbReference>
<organism evidence="5 6">
    <name type="scientific">Campylobacter geochelonis</name>
    <dbReference type="NCBI Taxonomy" id="1780362"/>
    <lineage>
        <taxon>Bacteria</taxon>
        <taxon>Pseudomonadati</taxon>
        <taxon>Campylobacterota</taxon>
        <taxon>Epsilonproteobacteria</taxon>
        <taxon>Campylobacterales</taxon>
        <taxon>Campylobacteraceae</taxon>
        <taxon>Campylobacter</taxon>
    </lineage>
</organism>
<dbReference type="RefSeq" id="WP_075540216.1">
    <property type="nucleotide sequence ID" value="NZ_CP053844.1"/>
</dbReference>